<keyword evidence="3" id="KW-1185">Reference proteome</keyword>
<comment type="caution">
    <text evidence="2">The sequence shown here is derived from an EMBL/GenBank/DDBJ whole genome shotgun (WGS) entry which is preliminary data.</text>
</comment>
<evidence type="ECO:0000256" key="1">
    <source>
        <dbReference type="SAM" id="MobiDB-lite"/>
    </source>
</evidence>
<evidence type="ECO:0000313" key="3">
    <source>
        <dbReference type="Proteomes" id="UP001303889"/>
    </source>
</evidence>
<name>A0AAN6MDV8_9PEZI</name>
<reference evidence="2" key="2">
    <citation type="submission" date="2023-05" db="EMBL/GenBank/DDBJ databases">
        <authorList>
            <consortium name="Lawrence Berkeley National Laboratory"/>
            <person name="Steindorff A."/>
            <person name="Hensen N."/>
            <person name="Bonometti L."/>
            <person name="Westerberg I."/>
            <person name="Brannstrom I.O."/>
            <person name="Guillou S."/>
            <person name="Cros-Aarteil S."/>
            <person name="Calhoun S."/>
            <person name="Haridas S."/>
            <person name="Kuo A."/>
            <person name="Mondo S."/>
            <person name="Pangilinan J."/>
            <person name="Riley R."/>
            <person name="Labutti K."/>
            <person name="Andreopoulos B."/>
            <person name="Lipzen A."/>
            <person name="Chen C."/>
            <person name="Yanf M."/>
            <person name="Daum C."/>
            <person name="Ng V."/>
            <person name="Clum A."/>
            <person name="Ohm R."/>
            <person name="Martin F."/>
            <person name="Silar P."/>
            <person name="Natvig D."/>
            <person name="Lalanne C."/>
            <person name="Gautier V."/>
            <person name="Ament-Velasquez S.L."/>
            <person name="Kruys A."/>
            <person name="Hutchinson M.I."/>
            <person name="Powell A.J."/>
            <person name="Barry K."/>
            <person name="Miller A.N."/>
            <person name="Grigoriev I.V."/>
            <person name="Debuchy R."/>
            <person name="Gladieux P."/>
            <person name="Thoren M.H."/>
            <person name="Johannesson H."/>
        </authorList>
    </citation>
    <scope>NUCLEOTIDE SEQUENCE</scope>
    <source>
        <strain evidence="2">CBS 103.79</strain>
    </source>
</reference>
<proteinExistence type="predicted"/>
<feature type="region of interest" description="Disordered" evidence="1">
    <location>
        <begin position="326"/>
        <end position="392"/>
    </location>
</feature>
<accession>A0AAN6MDV8</accession>
<evidence type="ECO:0008006" key="4">
    <source>
        <dbReference type="Google" id="ProtNLM"/>
    </source>
</evidence>
<dbReference type="AlphaFoldDB" id="A0AAN6MDV8"/>
<organism evidence="2 3">
    <name type="scientific">Staphylotrichum tortipilum</name>
    <dbReference type="NCBI Taxonomy" id="2831512"/>
    <lineage>
        <taxon>Eukaryota</taxon>
        <taxon>Fungi</taxon>
        <taxon>Dikarya</taxon>
        <taxon>Ascomycota</taxon>
        <taxon>Pezizomycotina</taxon>
        <taxon>Sordariomycetes</taxon>
        <taxon>Sordariomycetidae</taxon>
        <taxon>Sordariales</taxon>
        <taxon>Chaetomiaceae</taxon>
        <taxon>Staphylotrichum</taxon>
    </lineage>
</organism>
<sequence length="392" mass="43210">MAPKKDKAAPNNQPIPLHPTGDLILTITNPAASLTRSFLVSSTILTLASPVLAAMLGPNFSEGAALRAAAAAGAPATIRLEEDDVEAMDFILSHIHFRGGRTGKRVLTARAIAGIAVQCDKYDFGWAMEPWIRLWCHAERFPVGFVPGVKEMGYGLLAAFLFQSPELRNMAREYGPKLAPGFGAVWKRGRFMGRLPKLVSDTIARQITEAQKRIRRLVLETLTELHHNPIYPREEERDASLHDTPRGARYIMALEELQIWPSLRPFEKMSVDEVAGLVASLPATLKTYCEHMRPCKDWDEVQQLIHGVEMIRKEMDGVSLDFAKNARGEEADETSPASPVESENEQVSPTSPVESEGEQVSLTSLVESEDEQVSPTSPVESVTQDDEDAIMG</sequence>
<dbReference type="EMBL" id="MU855896">
    <property type="protein sequence ID" value="KAK3898689.1"/>
    <property type="molecule type" value="Genomic_DNA"/>
</dbReference>
<reference evidence="2" key="1">
    <citation type="journal article" date="2023" name="Mol. Phylogenet. Evol.">
        <title>Genome-scale phylogeny and comparative genomics of the fungal order Sordariales.</title>
        <authorList>
            <person name="Hensen N."/>
            <person name="Bonometti L."/>
            <person name="Westerberg I."/>
            <person name="Brannstrom I.O."/>
            <person name="Guillou S."/>
            <person name="Cros-Aarteil S."/>
            <person name="Calhoun S."/>
            <person name="Haridas S."/>
            <person name="Kuo A."/>
            <person name="Mondo S."/>
            <person name="Pangilinan J."/>
            <person name="Riley R."/>
            <person name="LaButti K."/>
            <person name="Andreopoulos B."/>
            <person name="Lipzen A."/>
            <person name="Chen C."/>
            <person name="Yan M."/>
            <person name="Daum C."/>
            <person name="Ng V."/>
            <person name="Clum A."/>
            <person name="Steindorff A."/>
            <person name="Ohm R.A."/>
            <person name="Martin F."/>
            <person name="Silar P."/>
            <person name="Natvig D.O."/>
            <person name="Lalanne C."/>
            <person name="Gautier V."/>
            <person name="Ament-Velasquez S.L."/>
            <person name="Kruys A."/>
            <person name="Hutchinson M.I."/>
            <person name="Powell A.J."/>
            <person name="Barry K."/>
            <person name="Miller A.N."/>
            <person name="Grigoriev I.V."/>
            <person name="Debuchy R."/>
            <person name="Gladieux P."/>
            <person name="Hiltunen Thoren M."/>
            <person name="Johannesson H."/>
        </authorList>
    </citation>
    <scope>NUCLEOTIDE SEQUENCE</scope>
    <source>
        <strain evidence="2">CBS 103.79</strain>
    </source>
</reference>
<feature type="compositionally biased region" description="Acidic residues" evidence="1">
    <location>
        <begin position="383"/>
        <end position="392"/>
    </location>
</feature>
<gene>
    <name evidence="2" type="ORF">C8A05DRAFT_37721</name>
</gene>
<feature type="compositionally biased region" description="Polar residues" evidence="1">
    <location>
        <begin position="373"/>
        <end position="382"/>
    </location>
</feature>
<protein>
    <recommendedName>
        <fullName evidence="4">BTB domain-containing protein</fullName>
    </recommendedName>
</protein>
<evidence type="ECO:0000313" key="2">
    <source>
        <dbReference type="EMBL" id="KAK3898689.1"/>
    </source>
</evidence>
<dbReference type="Proteomes" id="UP001303889">
    <property type="component" value="Unassembled WGS sequence"/>
</dbReference>
<feature type="compositionally biased region" description="Polar residues" evidence="1">
    <location>
        <begin position="345"/>
        <end position="366"/>
    </location>
</feature>